<evidence type="ECO:0000313" key="4">
    <source>
        <dbReference type="Proteomes" id="UP001466331"/>
    </source>
</evidence>
<feature type="transmembrane region" description="Helical" evidence="1">
    <location>
        <begin position="129"/>
        <end position="148"/>
    </location>
</feature>
<feature type="transmembrane region" description="Helical" evidence="1">
    <location>
        <begin position="184"/>
        <end position="202"/>
    </location>
</feature>
<name>A0ABU9UCW3_9SPIR</name>
<sequence>MQNKNIYLLFAEFITVTLIILLDAYISQLYFTNKLQFSYITLLNLLIKAIPSAALILFLRIVMIRWGVRPFQLFAPVKAPVIKIFATFGGILAILLVCGIFFSLVLENTKNPGNITGISEIVDFSNKEAFYVLIPILLIGAYWEELLFRSYMISRLRSMGADNTSAIFVSSTLFGLGHLYEGGFVSFVVTASIGAFLGRQYLKYKNIHIISIAHFLYNLFVIAIALLLRNYV</sequence>
<feature type="transmembrane region" description="Helical" evidence="1">
    <location>
        <begin position="209"/>
        <end position="228"/>
    </location>
</feature>
<dbReference type="Pfam" id="PF02517">
    <property type="entry name" value="Rce1-like"/>
    <property type="match status" value="1"/>
</dbReference>
<comment type="caution">
    <text evidence="3">The sequence shown here is derived from an EMBL/GenBank/DDBJ whole genome shotgun (WGS) entry which is preliminary data.</text>
</comment>
<feature type="transmembrane region" description="Helical" evidence="1">
    <location>
        <begin position="37"/>
        <end position="63"/>
    </location>
</feature>
<evidence type="ECO:0000256" key="1">
    <source>
        <dbReference type="SAM" id="Phobius"/>
    </source>
</evidence>
<dbReference type="Proteomes" id="UP001466331">
    <property type="component" value="Unassembled WGS sequence"/>
</dbReference>
<feature type="domain" description="CAAX prenyl protease 2/Lysostaphin resistance protein A-like" evidence="2">
    <location>
        <begin position="129"/>
        <end position="220"/>
    </location>
</feature>
<reference evidence="3 4" key="1">
    <citation type="submission" date="2024-03" db="EMBL/GenBank/DDBJ databases">
        <title>Ignisphaera cupida sp. nov., a hyperthermophilic hydrolytic archaeon from a hot spring of Kamchatka, and proposal of Ignisphaeraceae fam. nov.</title>
        <authorList>
            <person name="Podosokorskaya O.A."/>
            <person name="Elcheninov A.G."/>
            <person name="Maltseva A.I."/>
            <person name="Zayulina K.S."/>
            <person name="Novikov A."/>
            <person name="Merkel A.Y."/>
        </authorList>
    </citation>
    <scope>NUCLEOTIDE SEQUENCE [LARGE SCALE GENOMIC DNA]</scope>
    <source>
        <strain evidence="3 4">38H-sp</strain>
    </source>
</reference>
<keyword evidence="4" id="KW-1185">Reference proteome</keyword>
<dbReference type="EMBL" id="JBCHKQ010000003">
    <property type="protein sequence ID" value="MEM5948500.1"/>
    <property type="molecule type" value="Genomic_DNA"/>
</dbReference>
<organism evidence="3 4">
    <name type="scientific">Rarispira pelagica</name>
    <dbReference type="NCBI Taxonomy" id="3141764"/>
    <lineage>
        <taxon>Bacteria</taxon>
        <taxon>Pseudomonadati</taxon>
        <taxon>Spirochaetota</taxon>
        <taxon>Spirochaetia</taxon>
        <taxon>Winmispirales</taxon>
        <taxon>Winmispiraceae</taxon>
        <taxon>Rarispira</taxon>
    </lineage>
</organism>
<dbReference type="RefSeq" id="WP_420069943.1">
    <property type="nucleotide sequence ID" value="NZ_JBCHKQ010000003.1"/>
</dbReference>
<dbReference type="InterPro" id="IPR003675">
    <property type="entry name" value="Rce1/LyrA-like_dom"/>
</dbReference>
<gene>
    <name evidence="3" type="ORF">WKV44_08070</name>
</gene>
<accession>A0ABU9UCW3</accession>
<evidence type="ECO:0000259" key="2">
    <source>
        <dbReference type="Pfam" id="PF02517"/>
    </source>
</evidence>
<proteinExistence type="predicted"/>
<feature type="transmembrane region" description="Helical" evidence="1">
    <location>
        <begin position="84"/>
        <end position="106"/>
    </location>
</feature>
<keyword evidence="1" id="KW-0472">Membrane</keyword>
<feature type="transmembrane region" description="Helical" evidence="1">
    <location>
        <begin position="7"/>
        <end position="31"/>
    </location>
</feature>
<keyword evidence="1" id="KW-0812">Transmembrane</keyword>
<keyword evidence="1" id="KW-1133">Transmembrane helix</keyword>
<protein>
    <submittedName>
        <fullName evidence="3">Type II CAAX endopeptidase family protein</fullName>
    </submittedName>
</protein>
<evidence type="ECO:0000313" key="3">
    <source>
        <dbReference type="EMBL" id="MEM5948500.1"/>
    </source>
</evidence>